<evidence type="ECO:0000256" key="5">
    <source>
        <dbReference type="ARBA" id="ARBA00011946"/>
    </source>
</evidence>
<feature type="domain" description="Histidine biosynthesis HisG C-terminal" evidence="17">
    <location>
        <begin position="209"/>
        <end position="280"/>
    </location>
</feature>
<comment type="cofactor">
    <cofactor evidence="15">
        <name>Mg(2+)</name>
        <dbReference type="ChEBI" id="CHEBI:18420"/>
    </cofactor>
</comment>
<keyword evidence="8 15" id="KW-0028">Amino-acid biosynthesis</keyword>
<evidence type="ECO:0000256" key="12">
    <source>
        <dbReference type="ARBA" id="ARBA00022840"/>
    </source>
</evidence>
<dbReference type="NCBIfam" id="TIGR00070">
    <property type="entry name" value="hisG"/>
    <property type="match status" value="1"/>
</dbReference>
<feature type="domain" description="ATP phosphoribosyltransferase catalytic" evidence="16">
    <location>
        <begin position="49"/>
        <end position="204"/>
    </location>
</feature>
<dbReference type="InterPro" id="IPR015867">
    <property type="entry name" value="N-reg_PII/ATP_PRibTrfase_C"/>
</dbReference>
<gene>
    <name evidence="15" type="primary">hisG</name>
    <name evidence="18" type="ORF">CryarDRAFT_2465</name>
</gene>
<comment type="catalytic activity">
    <reaction evidence="1 15">
        <text>1-(5-phospho-beta-D-ribosyl)-ATP + diphosphate = 5-phospho-alpha-D-ribose 1-diphosphate + ATP</text>
        <dbReference type="Rhea" id="RHEA:18473"/>
        <dbReference type="ChEBI" id="CHEBI:30616"/>
        <dbReference type="ChEBI" id="CHEBI:33019"/>
        <dbReference type="ChEBI" id="CHEBI:58017"/>
        <dbReference type="ChEBI" id="CHEBI:73183"/>
        <dbReference type="EC" id="2.4.2.17"/>
    </reaction>
</comment>
<comment type="caution">
    <text evidence="18">The sequence shown here is derived from an EMBL/GenBank/DDBJ whole genome shotgun (WGS) entry which is preliminary data.</text>
</comment>
<evidence type="ECO:0000313" key="19">
    <source>
        <dbReference type="Proteomes" id="UP000021053"/>
    </source>
</evidence>
<evidence type="ECO:0000256" key="1">
    <source>
        <dbReference type="ARBA" id="ARBA00000915"/>
    </source>
</evidence>
<dbReference type="NCBIfam" id="TIGR03455">
    <property type="entry name" value="HisG_C-term"/>
    <property type="match status" value="1"/>
</dbReference>
<evidence type="ECO:0000256" key="7">
    <source>
        <dbReference type="ARBA" id="ARBA00022490"/>
    </source>
</evidence>
<organism evidence="18 19">
    <name type="scientific">Cryptosporangium arvum DSM 44712</name>
    <dbReference type="NCBI Taxonomy" id="927661"/>
    <lineage>
        <taxon>Bacteria</taxon>
        <taxon>Bacillati</taxon>
        <taxon>Actinomycetota</taxon>
        <taxon>Actinomycetes</taxon>
        <taxon>Cryptosporangiales</taxon>
        <taxon>Cryptosporangiaceae</taxon>
        <taxon>Cryptosporangium</taxon>
    </lineage>
</organism>
<evidence type="ECO:0000256" key="8">
    <source>
        <dbReference type="ARBA" id="ARBA00022605"/>
    </source>
</evidence>
<keyword evidence="12 15" id="KW-0067">ATP-binding</keyword>
<sequence>MLRIAVPNKGSLSERSTQMLVEAGYSQRRDPKELVLTDTENEVEFFYLRPRDIAVYVGSGDLDLGVTGRDLLLDSGADAVEMLALGFGRSTFRFAARPGTVESVTDLAGRRIATSYPGLVRAHLAEHGITAEVIRLDGAVETAIRLGVADVIADVVETGATLRQQGLEIVAEPILRSEAVVIRGKGRAETGADHRIDQLTRRLNGVLVARRYVMLAYDVELARLDDAVSLTPGIEGPTISPLHKDGWVAVQAMVPRDETNRIMDTLYDLGARAIIVTSIHACRL</sequence>
<dbReference type="Pfam" id="PF08029">
    <property type="entry name" value="HisG_C"/>
    <property type="match status" value="1"/>
</dbReference>
<evidence type="ECO:0000256" key="14">
    <source>
        <dbReference type="ARBA" id="ARBA00024861"/>
    </source>
</evidence>
<dbReference type="Gene3D" id="3.30.70.120">
    <property type="match status" value="1"/>
</dbReference>
<evidence type="ECO:0000256" key="10">
    <source>
        <dbReference type="ARBA" id="ARBA00022679"/>
    </source>
</evidence>
<evidence type="ECO:0000256" key="13">
    <source>
        <dbReference type="ARBA" id="ARBA00023102"/>
    </source>
</evidence>
<dbReference type="InterPro" id="IPR018198">
    <property type="entry name" value="ATP_PRibTrfase_CS"/>
</dbReference>
<keyword evidence="15" id="KW-0460">Magnesium</keyword>
<dbReference type="GO" id="GO:0000105">
    <property type="term" value="P:L-histidine biosynthetic process"/>
    <property type="evidence" value="ECO:0007669"/>
    <property type="project" value="UniProtKB-UniRule"/>
</dbReference>
<evidence type="ECO:0000259" key="16">
    <source>
        <dbReference type="Pfam" id="PF01634"/>
    </source>
</evidence>
<comment type="similarity">
    <text evidence="4 15">Belongs to the ATP phosphoribosyltransferase family. Long subfamily.</text>
</comment>
<dbReference type="PANTHER" id="PTHR21403">
    <property type="entry name" value="ATP PHOSPHORIBOSYLTRANSFERASE ATP-PRTASE"/>
    <property type="match status" value="1"/>
</dbReference>
<dbReference type="InterPro" id="IPR001348">
    <property type="entry name" value="ATP_PRibTrfase_HisG"/>
</dbReference>
<dbReference type="EC" id="2.4.2.17" evidence="5 15"/>
<accession>A0A010ZRT6</accession>
<keyword evidence="11 15" id="KW-0547">Nucleotide-binding</keyword>
<dbReference type="GO" id="GO:0005737">
    <property type="term" value="C:cytoplasm"/>
    <property type="evidence" value="ECO:0007669"/>
    <property type="project" value="UniProtKB-SubCell"/>
</dbReference>
<keyword evidence="10 15" id="KW-0808">Transferase</keyword>
<comment type="activity regulation">
    <text evidence="15">Feedback inhibited by histidine.</text>
</comment>
<dbReference type="AlphaFoldDB" id="A0A010ZRT6"/>
<evidence type="ECO:0000313" key="18">
    <source>
        <dbReference type="EMBL" id="EXG81354.1"/>
    </source>
</evidence>
<evidence type="ECO:0000256" key="3">
    <source>
        <dbReference type="ARBA" id="ARBA00004667"/>
    </source>
</evidence>
<protein>
    <recommendedName>
        <fullName evidence="6 15">ATP phosphoribosyltransferase</fullName>
        <shortName evidence="15">ATP-PRT</shortName>
        <shortName evidence="15">ATP-PRTase</shortName>
        <ecNumber evidence="5 15">2.4.2.17</ecNumber>
    </recommendedName>
</protein>
<evidence type="ECO:0000256" key="6">
    <source>
        <dbReference type="ARBA" id="ARBA00020998"/>
    </source>
</evidence>
<comment type="function">
    <text evidence="14 15">Catalyzes the condensation of ATP and 5-phosphoribose 1-diphosphate to form N'-(5'-phosphoribosyl)-ATP (PR-ATP). Has a crucial role in the pathway because the rate of histidine biosynthesis seems to be controlled primarily by regulation of HisG enzymatic activity.</text>
</comment>
<evidence type="ECO:0000256" key="9">
    <source>
        <dbReference type="ARBA" id="ARBA00022676"/>
    </source>
</evidence>
<dbReference type="PROSITE" id="PS01316">
    <property type="entry name" value="ATP_P_PHORIBOSYLTR"/>
    <property type="match status" value="1"/>
</dbReference>
<evidence type="ECO:0000256" key="15">
    <source>
        <dbReference type="HAMAP-Rule" id="MF_00079"/>
    </source>
</evidence>
<name>A0A010ZRT6_9ACTN</name>
<dbReference type="InterPro" id="IPR020621">
    <property type="entry name" value="ATP-PRT_HisG_long"/>
</dbReference>
<dbReference type="Gene3D" id="3.40.190.10">
    <property type="entry name" value="Periplasmic binding protein-like II"/>
    <property type="match status" value="2"/>
</dbReference>
<dbReference type="SUPFAM" id="SSF54913">
    <property type="entry name" value="GlnB-like"/>
    <property type="match status" value="1"/>
</dbReference>
<keyword evidence="13 15" id="KW-0368">Histidine biosynthesis</keyword>
<comment type="pathway">
    <text evidence="3 15">Amino-acid biosynthesis; L-histidine biosynthesis; L-histidine from 5-phospho-alpha-D-ribose 1-diphosphate: step 1/9.</text>
</comment>
<evidence type="ECO:0000259" key="17">
    <source>
        <dbReference type="Pfam" id="PF08029"/>
    </source>
</evidence>
<dbReference type="PANTHER" id="PTHR21403:SF8">
    <property type="entry name" value="ATP PHOSPHORIBOSYLTRANSFERASE"/>
    <property type="match status" value="1"/>
</dbReference>
<evidence type="ECO:0000256" key="4">
    <source>
        <dbReference type="ARBA" id="ARBA00007955"/>
    </source>
</evidence>
<keyword evidence="7 15" id="KW-0963">Cytoplasm</keyword>
<dbReference type="EMBL" id="JFBT01000001">
    <property type="protein sequence ID" value="EXG81354.1"/>
    <property type="molecule type" value="Genomic_DNA"/>
</dbReference>
<dbReference type="Proteomes" id="UP000021053">
    <property type="component" value="Unassembled WGS sequence"/>
</dbReference>
<keyword evidence="9 15" id="KW-0328">Glycosyltransferase</keyword>
<keyword evidence="15" id="KW-0479">Metal-binding</keyword>
<reference evidence="18 19" key="1">
    <citation type="submission" date="2013-07" db="EMBL/GenBank/DDBJ databases">
        <authorList>
            <consortium name="DOE Joint Genome Institute"/>
            <person name="Eisen J."/>
            <person name="Huntemann M."/>
            <person name="Han J."/>
            <person name="Chen A."/>
            <person name="Kyrpides N."/>
            <person name="Mavromatis K."/>
            <person name="Markowitz V."/>
            <person name="Palaniappan K."/>
            <person name="Ivanova N."/>
            <person name="Schaumberg A."/>
            <person name="Pati A."/>
            <person name="Liolios K."/>
            <person name="Nordberg H.P."/>
            <person name="Cantor M.N."/>
            <person name="Hua S.X."/>
            <person name="Woyke T."/>
        </authorList>
    </citation>
    <scope>NUCLEOTIDE SEQUENCE [LARGE SCALE GENOMIC DNA]</scope>
    <source>
        <strain evidence="18 19">DSM 44712</strain>
    </source>
</reference>
<dbReference type="HOGENOM" id="CLU_038115_1_1_11"/>
<dbReference type="SUPFAM" id="SSF53850">
    <property type="entry name" value="Periplasmic binding protein-like II"/>
    <property type="match status" value="1"/>
</dbReference>
<dbReference type="GO" id="GO:0000287">
    <property type="term" value="F:magnesium ion binding"/>
    <property type="evidence" value="ECO:0007669"/>
    <property type="project" value="UniProtKB-UniRule"/>
</dbReference>
<dbReference type="Pfam" id="PF01634">
    <property type="entry name" value="HisG"/>
    <property type="match status" value="1"/>
</dbReference>
<dbReference type="GO" id="GO:0005524">
    <property type="term" value="F:ATP binding"/>
    <property type="evidence" value="ECO:0007669"/>
    <property type="project" value="UniProtKB-KW"/>
</dbReference>
<evidence type="ECO:0000256" key="11">
    <source>
        <dbReference type="ARBA" id="ARBA00022741"/>
    </source>
</evidence>
<dbReference type="InterPro" id="IPR013820">
    <property type="entry name" value="ATP_PRibTrfase_cat"/>
</dbReference>
<dbReference type="OrthoDB" id="9801867at2"/>
<dbReference type="InterPro" id="IPR013115">
    <property type="entry name" value="HisG_C"/>
</dbReference>
<dbReference type="HAMAP" id="MF_00079">
    <property type="entry name" value="HisG_Long"/>
    <property type="match status" value="1"/>
</dbReference>
<dbReference type="InterPro" id="IPR011322">
    <property type="entry name" value="N-reg_PII-like_a/b"/>
</dbReference>
<dbReference type="CDD" id="cd13591">
    <property type="entry name" value="PBP2_HisGL1"/>
    <property type="match status" value="1"/>
</dbReference>
<dbReference type="GO" id="GO:0003879">
    <property type="term" value="F:ATP phosphoribosyltransferase activity"/>
    <property type="evidence" value="ECO:0007669"/>
    <property type="project" value="UniProtKB-UniRule"/>
</dbReference>
<comment type="subcellular location">
    <subcellularLocation>
        <location evidence="2 15">Cytoplasm</location>
    </subcellularLocation>
</comment>
<dbReference type="RefSeq" id="WP_035850655.1">
    <property type="nucleotide sequence ID" value="NZ_KK073874.1"/>
</dbReference>
<proteinExistence type="inferred from homology"/>
<dbReference type="FunFam" id="3.30.70.120:FF:000003">
    <property type="entry name" value="ATP phosphoribosyltransferase"/>
    <property type="match status" value="1"/>
</dbReference>
<dbReference type="UniPathway" id="UPA00031">
    <property type="reaction ID" value="UER00006"/>
</dbReference>
<dbReference type="PATRIC" id="fig|927661.3.peg.2428"/>
<evidence type="ECO:0000256" key="2">
    <source>
        <dbReference type="ARBA" id="ARBA00004496"/>
    </source>
</evidence>
<keyword evidence="19" id="KW-1185">Reference proteome</keyword>